<evidence type="ECO:0000256" key="3">
    <source>
        <dbReference type="ARBA" id="ARBA00022989"/>
    </source>
</evidence>
<evidence type="ECO:0000256" key="1">
    <source>
        <dbReference type="ARBA" id="ARBA00004370"/>
    </source>
</evidence>
<reference evidence="7 8" key="1">
    <citation type="journal article" date="2018" name="Nat. Ecol. Evol.">
        <title>Pezizomycetes genomes reveal the molecular basis of ectomycorrhizal truffle lifestyle.</title>
        <authorList>
            <person name="Murat C."/>
            <person name="Payen T."/>
            <person name="Noel B."/>
            <person name="Kuo A."/>
            <person name="Morin E."/>
            <person name="Chen J."/>
            <person name="Kohler A."/>
            <person name="Krizsan K."/>
            <person name="Balestrini R."/>
            <person name="Da Silva C."/>
            <person name="Montanini B."/>
            <person name="Hainaut M."/>
            <person name="Levati E."/>
            <person name="Barry K.W."/>
            <person name="Belfiori B."/>
            <person name="Cichocki N."/>
            <person name="Clum A."/>
            <person name="Dockter R.B."/>
            <person name="Fauchery L."/>
            <person name="Guy J."/>
            <person name="Iotti M."/>
            <person name="Le Tacon F."/>
            <person name="Lindquist E.A."/>
            <person name="Lipzen A."/>
            <person name="Malagnac F."/>
            <person name="Mello A."/>
            <person name="Molinier V."/>
            <person name="Miyauchi S."/>
            <person name="Poulain J."/>
            <person name="Riccioni C."/>
            <person name="Rubini A."/>
            <person name="Sitrit Y."/>
            <person name="Splivallo R."/>
            <person name="Traeger S."/>
            <person name="Wang M."/>
            <person name="Zifcakova L."/>
            <person name="Wipf D."/>
            <person name="Zambonelli A."/>
            <person name="Paolocci F."/>
            <person name="Nowrousian M."/>
            <person name="Ottonello S."/>
            <person name="Baldrian P."/>
            <person name="Spatafora J.W."/>
            <person name="Henrissat B."/>
            <person name="Nagy L.G."/>
            <person name="Aury J.M."/>
            <person name="Wincker P."/>
            <person name="Grigoriev I.V."/>
            <person name="Bonfante P."/>
            <person name="Martin F.M."/>
        </authorList>
    </citation>
    <scope>NUCLEOTIDE SEQUENCE [LARGE SCALE GENOMIC DNA]</scope>
    <source>
        <strain evidence="7 8">RN42</strain>
    </source>
</reference>
<keyword evidence="2 5" id="KW-0812">Transmembrane</keyword>
<proteinExistence type="predicted"/>
<gene>
    <name evidence="7" type="ORF">BJ508DRAFT_2531</name>
</gene>
<comment type="subcellular location">
    <subcellularLocation>
        <location evidence="1">Membrane</location>
    </subcellularLocation>
</comment>
<keyword evidence="8" id="KW-1185">Reference proteome</keyword>
<feature type="transmembrane region" description="Helical" evidence="5">
    <location>
        <begin position="89"/>
        <end position="111"/>
    </location>
</feature>
<organism evidence="7 8">
    <name type="scientific">Ascobolus immersus RN42</name>
    <dbReference type="NCBI Taxonomy" id="1160509"/>
    <lineage>
        <taxon>Eukaryota</taxon>
        <taxon>Fungi</taxon>
        <taxon>Dikarya</taxon>
        <taxon>Ascomycota</taxon>
        <taxon>Pezizomycotina</taxon>
        <taxon>Pezizomycetes</taxon>
        <taxon>Pezizales</taxon>
        <taxon>Ascobolaceae</taxon>
        <taxon>Ascobolus</taxon>
    </lineage>
</organism>
<evidence type="ECO:0000313" key="8">
    <source>
        <dbReference type="Proteomes" id="UP000275078"/>
    </source>
</evidence>
<dbReference type="Proteomes" id="UP000275078">
    <property type="component" value="Unassembled WGS sequence"/>
</dbReference>
<accession>A0A3N4ITN8</accession>
<feature type="domain" description="TMEM205-like" evidence="6">
    <location>
        <begin position="17"/>
        <end position="122"/>
    </location>
</feature>
<evidence type="ECO:0000259" key="6">
    <source>
        <dbReference type="Pfam" id="PF13664"/>
    </source>
</evidence>
<evidence type="ECO:0000256" key="4">
    <source>
        <dbReference type="ARBA" id="ARBA00023136"/>
    </source>
</evidence>
<dbReference type="GO" id="GO:0016020">
    <property type="term" value="C:membrane"/>
    <property type="evidence" value="ECO:0007669"/>
    <property type="project" value="UniProtKB-SubCell"/>
</dbReference>
<dbReference type="OrthoDB" id="1641132at2759"/>
<dbReference type="AlphaFoldDB" id="A0A3N4ITN8"/>
<dbReference type="InterPro" id="IPR053009">
    <property type="entry name" value="Xanthocillin_Biosynth-Assoc"/>
</dbReference>
<feature type="transmembrane region" description="Helical" evidence="5">
    <location>
        <begin position="52"/>
        <end position="69"/>
    </location>
</feature>
<dbReference type="Pfam" id="PF13664">
    <property type="entry name" value="DUF4149"/>
    <property type="match status" value="1"/>
</dbReference>
<feature type="transmembrane region" description="Helical" evidence="5">
    <location>
        <begin position="12"/>
        <end position="40"/>
    </location>
</feature>
<dbReference type="EMBL" id="ML119645">
    <property type="protein sequence ID" value="RPA88088.1"/>
    <property type="molecule type" value="Genomic_DNA"/>
</dbReference>
<keyword evidence="3 5" id="KW-1133">Transmembrane helix</keyword>
<dbReference type="PANTHER" id="PTHR23241">
    <property type="entry name" value="LATE EMBRYOGENESIS ABUNDANT PLANTS LEA-RELATED"/>
    <property type="match status" value="1"/>
</dbReference>
<evidence type="ECO:0000256" key="5">
    <source>
        <dbReference type="SAM" id="Phobius"/>
    </source>
</evidence>
<protein>
    <recommendedName>
        <fullName evidence="6">TMEM205-like domain-containing protein</fullName>
    </recommendedName>
</protein>
<sequence>MPLFSCLSNPAPYHVIAFGTLFGSQFFQTFIGGTTAFRALPRPQFSQLQSRVFPIYFGIQSFYPIILLITHPHFRFLDPLNSITTSPSLYAAIIPIGLGFLSGLVNSVLIGPKTQAVMRERKVLEAKEGRRYYETYDGGHSEDMKKVNKKFAKLHGISSALNLVSLVASTWYGNQLANRIVF</sequence>
<dbReference type="InterPro" id="IPR025423">
    <property type="entry name" value="TMEM205-like"/>
</dbReference>
<feature type="transmembrane region" description="Helical" evidence="5">
    <location>
        <begin position="154"/>
        <end position="172"/>
    </location>
</feature>
<keyword evidence="4 5" id="KW-0472">Membrane</keyword>
<dbReference type="PANTHER" id="PTHR23241:SF102">
    <property type="entry name" value="LD23009P"/>
    <property type="match status" value="1"/>
</dbReference>
<evidence type="ECO:0000313" key="7">
    <source>
        <dbReference type="EMBL" id="RPA88088.1"/>
    </source>
</evidence>
<evidence type="ECO:0000256" key="2">
    <source>
        <dbReference type="ARBA" id="ARBA00022692"/>
    </source>
</evidence>
<name>A0A3N4ITN8_ASCIM</name>